<feature type="domain" description="DDE Tnp4" evidence="8">
    <location>
        <begin position="170"/>
        <end position="336"/>
    </location>
</feature>
<evidence type="ECO:0000313" key="10">
    <source>
        <dbReference type="RefSeq" id="XP_046590207.1"/>
    </source>
</evidence>
<comment type="similarity">
    <text evidence="3">Belongs to the HARBI1 family.</text>
</comment>
<dbReference type="Pfam" id="PF13359">
    <property type="entry name" value="DDE_Tnp_4"/>
    <property type="match status" value="1"/>
</dbReference>
<dbReference type="Proteomes" id="UP000829291">
    <property type="component" value="Chromosome 3"/>
</dbReference>
<evidence type="ECO:0000256" key="5">
    <source>
        <dbReference type="ARBA" id="ARBA00022723"/>
    </source>
</evidence>
<dbReference type="InterPro" id="IPR045249">
    <property type="entry name" value="HARBI1-like"/>
</dbReference>
<evidence type="ECO:0000256" key="6">
    <source>
        <dbReference type="ARBA" id="ARBA00022801"/>
    </source>
</evidence>
<keyword evidence="7" id="KW-0539">Nucleus</keyword>
<evidence type="ECO:0000259" key="8">
    <source>
        <dbReference type="Pfam" id="PF13359"/>
    </source>
</evidence>
<evidence type="ECO:0000256" key="1">
    <source>
        <dbReference type="ARBA" id="ARBA00001968"/>
    </source>
</evidence>
<comment type="subcellular location">
    <subcellularLocation>
        <location evidence="2">Nucleus</location>
    </subcellularLocation>
</comment>
<evidence type="ECO:0000256" key="7">
    <source>
        <dbReference type="ARBA" id="ARBA00023242"/>
    </source>
</evidence>
<dbReference type="PANTHER" id="PTHR22930">
    <property type="match status" value="1"/>
</dbReference>
<name>A0ABM3FQA8_NEOLC</name>
<accession>A0ABM3FQA8</accession>
<dbReference type="GeneID" id="124293407"/>
<keyword evidence="5" id="KW-0479">Metal-binding</keyword>
<dbReference type="RefSeq" id="XP_046590207.1">
    <property type="nucleotide sequence ID" value="XM_046734251.1"/>
</dbReference>
<dbReference type="PANTHER" id="PTHR22930:SF220">
    <property type="entry name" value="PROTEIN ALP1-LIKE"/>
    <property type="match status" value="1"/>
</dbReference>
<keyword evidence="6" id="KW-0378">Hydrolase</keyword>
<evidence type="ECO:0000256" key="2">
    <source>
        <dbReference type="ARBA" id="ARBA00004123"/>
    </source>
</evidence>
<dbReference type="InterPro" id="IPR027806">
    <property type="entry name" value="HARBI1_dom"/>
</dbReference>
<evidence type="ECO:0000313" key="9">
    <source>
        <dbReference type="Proteomes" id="UP000829291"/>
    </source>
</evidence>
<reference evidence="10" key="1">
    <citation type="submission" date="2025-08" db="UniProtKB">
        <authorList>
            <consortium name="RefSeq"/>
        </authorList>
    </citation>
    <scope>IDENTIFICATION</scope>
    <source>
        <tissue evidence="10">Thorax and Abdomen</tissue>
    </source>
</reference>
<evidence type="ECO:0000256" key="4">
    <source>
        <dbReference type="ARBA" id="ARBA00022722"/>
    </source>
</evidence>
<keyword evidence="9" id="KW-1185">Reference proteome</keyword>
<evidence type="ECO:0000256" key="3">
    <source>
        <dbReference type="ARBA" id="ARBA00006958"/>
    </source>
</evidence>
<proteinExistence type="inferred from homology"/>
<keyword evidence="4" id="KW-0540">Nuclease</keyword>
<organism evidence="9 10">
    <name type="scientific">Neodiprion lecontei</name>
    <name type="common">Redheaded pine sawfly</name>
    <dbReference type="NCBI Taxonomy" id="441921"/>
    <lineage>
        <taxon>Eukaryota</taxon>
        <taxon>Metazoa</taxon>
        <taxon>Ecdysozoa</taxon>
        <taxon>Arthropoda</taxon>
        <taxon>Hexapoda</taxon>
        <taxon>Insecta</taxon>
        <taxon>Pterygota</taxon>
        <taxon>Neoptera</taxon>
        <taxon>Endopterygota</taxon>
        <taxon>Hymenoptera</taxon>
        <taxon>Tenthredinoidea</taxon>
        <taxon>Diprionidae</taxon>
        <taxon>Diprioninae</taxon>
        <taxon>Neodiprion</taxon>
    </lineage>
</organism>
<comment type="cofactor">
    <cofactor evidence="1">
        <name>a divalent metal cation</name>
        <dbReference type="ChEBI" id="CHEBI:60240"/>
    </cofactor>
</comment>
<protein>
    <submittedName>
        <fullName evidence="10">Uncharacterized protein LOC124293407</fullName>
    </submittedName>
</protein>
<gene>
    <name evidence="10" type="primary">LOC124293407</name>
</gene>
<sequence>MDSSEEDAFIVALLCAEACKPQKRKKKWVHDICRKRNVHGEYHTLFPELARDGTKFYQYFRMTLEKFQELLSLLQSDLTKQHTSFRRPIGPEERLAVCIRFLATGDSMRSIAFNYRLGDTTVREIIHETCDVIWRRLSPQVLPVPTTEMWKSIENMFFTRWNFPNCIGALDGKHVTIEAPSNTGSLYFNYKKTFSVVLMALVDANYRFIAVDIGAYGKNSDGRIFGKSAFGEALENGTLCLPPDKPLPGNDVPLPHVIVGDEAFPLKRNIMRPYPSSQLANDESKKIFNYRLSRARRISENVFGILTQKFRIYQRRIKLSPEHVDSVILATCCLHNFLMNDDPPIRQSVHDSGAYTLNPMGNIGGNATAEAIAVRDKFKDYFNSAAGSVDWQIEMVRRGIRNV</sequence>